<dbReference type="NCBIfam" id="TIGR00022">
    <property type="entry name" value="YhcH/YjgK/YiaL family protein"/>
    <property type="match status" value="1"/>
</dbReference>
<dbReference type="PANTHER" id="PTHR34986:SF5">
    <property type="entry name" value="N-ACETYLNEURAMINATE ANOMERASE NANQ"/>
    <property type="match status" value="1"/>
</dbReference>
<evidence type="ECO:0008006" key="3">
    <source>
        <dbReference type="Google" id="ProtNLM"/>
    </source>
</evidence>
<evidence type="ECO:0000313" key="2">
    <source>
        <dbReference type="Proteomes" id="UP000007843"/>
    </source>
</evidence>
<dbReference type="GO" id="GO:0005829">
    <property type="term" value="C:cytosol"/>
    <property type="evidence" value="ECO:0007669"/>
    <property type="project" value="TreeGrafter"/>
</dbReference>
<dbReference type="AlphaFoldDB" id="A0A0H3H289"/>
<dbReference type="InterPro" id="IPR049827">
    <property type="entry name" value="NanQ"/>
</dbReference>
<dbReference type="Pfam" id="PF04074">
    <property type="entry name" value="DUF386"/>
    <property type="match status" value="1"/>
</dbReference>
<organism evidence="1 2">
    <name type="scientific">Klebsiella michiganensis (strain ATCC 8724 / DSM 4798 / JCM 20051 / NBRC 3318 / NRRL B-199 / KCTC 1686 / BUCSAV 143 / CCM 1901)</name>
    <dbReference type="NCBI Taxonomy" id="1006551"/>
    <lineage>
        <taxon>Bacteria</taxon>
        <taxon>Pseudomonadati</taxon>
        <taxon>Pseudomonadota</taxon>
        <taxon>Gammaproteobacteria</taxon>
        <taxon>Enterobacterales</taxon>
        <taxon>Enterobacteriaceae</taxon>
        <taxon>Klebsiella/Raoultella group</taxon>
        <taxon>Klebsiella</taxon>
    </lineage>
</organism>
<evidence type="ECO:0000313" key="1">
    <source>
        <dbReference type="EMBL" id="AEX02513.1"/>
    </source>
</evidence>
<dbReference type="KEGG" id="kox:KOX_03870"/>
<dbReference type="PATRIC" id="fig|1006551.4.peg.777"/>
<proteinExistence type="predicted"/>
<gene>
    <name evidence="1" type="ordered locus">KOX_03870</name>
</gene>
<accession>A0A0H3H289</accession>
<name>A0A0H3H289_KLEM8</name>
<reference evidence="1 2" key="1">
    <citation type="journal article" date="2012" name="J. Bacteriol.">
        <title>Complete genome sequence of Klebsiella oxytoca KCTC 1686, used in production of 2,3-butanediol.</title>
        <authorList>
            <person name="Shin S.H."/>
            <person name="Kim S."/>
            <person name="Kim J.Y."/>
            <person name="Lee S."/>
            <person name="Um Y."/>
            <person name="Oh M.K."/>
            <person name="Kim Y.R."/>
            <person name="Lee J."/>
            <person name="Yang K.S."/>
        </authorList>
    </citation>
    <scope>NUCLEOTIDE SEQUENCE [LARGE SCALE GENOMIC DNA]</scope>
    <source>
        <strain evidence="2">ATCC 8724 / DSM 4798 / JCM 20051 / NBRC 3318 / NRRL B-199 / KCTC 1686</strain>
    </source>
</reference>
<protein>
    <recommendedName>
        <fullName evidence="3">YhcH/YjgK/YiaL family protein</fullName>
    </recommendedName>
</protein>
<dbReference type="RefSeq" id="WP_014226990.1">
    <property type="nucleotide sequence ID" value="NC_016612.1"/>
</dbReference>
<dbReference type="Proteomes" id="UP000007843">
    <property type="component" value="Chromosome"/>
</dbReference>
<dbReference type="InterPro" id="IPR004375">
    <property type="entry name" value="NanQ/TabA/YiaL"/>
</dbReference>
<dbReference type="Gene3D" id="2.60.120.370">
    <property type="entry name" value="YhcH/YjgK/YiaL"/>
    <property type="match status" value="1"/>
</dbReference>
<dbReference type="EMBL" id="CP003218">
    <property type="protein sequence ID" value="AEX02513.1"/>
    <property type="molecule type" value="Genomic_DNA"/>
</dbReference>
<dbReference type="PANTHER" id="PTHR34986">
    <property type="entry name" value="EVOLVED BETA-GALACTOSIDASE SUBUNIT BETA"/>
    <property type="match status" value="1"/>
</dbReference>
<sequence>MLMGDIGTLADTGLHPVLAEALTLALAARPQDKAPGRYELRSENLFMNVMAFVPLPPKGKKAELHQRYIDIQLLLTGEERIFYGTIGSARQCDEWRAEDDYQLCAEIAHEQSVTLKPGMFLVFMPGEPHKPGCVITESAEIKKVVIKVRSDLLSA</sequence>
<dbReference type="SUPFAM" id="SSF51197">
    <property type="entry name" value="Clavaminate synthase-like"/>
    <property type="match status" value="1"/>
</dbReference>
<dbReference type="InterPro" id="IPR037012">
    <property type="entry name" value="NanQ/TabA/YiaL_sf"/>
</dbReference>
<dbReference type="HOGENOM" id="CLU_107139_3_1_6"/>
<dbReference type="NCBIfam" id="NF040884">
    <property type="entry name" value="acetylneur_anom"/>
    <property type="match status" value="1"/>
</dbReference>